<evidence type="ECO:0000256" key="1">
    <source>
        <dbReference type="SAM" id="SignalP"/>
    </source>
</evidence>
<accession>A0A0E9XE98</accession>
<dbReference type="EMBL" id="GBXM01007623">
    <property type="protein sequence ID" value="JAI00955.1"/>
    <property type="molecule type" value="Transcribed_RNA"/>
</dbReference>
<protein>
    <recommendedName>
        <fullName evidence="3">Secreted protein</fullName>
    </recommendedName>
</protein>
<name>A0A0E9XE98_ANGAN</name>
<keyword evidence="1" id="KW-0732">Signal</keyword>
<dbReference type="AlphaFoldDB" id="A0A0E9XE98"/>
<reference evidence="2" key="2">
    <citation type="journal article" date="2015" name="Fish Shellfish Immunol.">
        <title>Early steps in the European eel (Anguilla anguilla)-Vibrio vulnificus interaction in the gills: Role of the RtxA13 toxin.</title>
        <authorList>
            <person name="Callol A."/>
            <person name="Pajuelo D."/>
            <person name="Ebbesson L."/>
            <person name="Teles M."/>
            <person name="MacKenzie S."/>
            <person name="Amaro C."/>
        </authorList>
    </citation>
    <scope>NUCLEOTIDE SEQUENCE</scope>
</reference>
<feature type="chain" id="PRO_5002435433" description="Secreted protein" evidence="1">
    <location>
        <begin position="25"/>
        <end position="141"/>
    </location>
</feature>
<organism evidence="2">
    <name type="scientific">Anguilla anguilla</name>
    <name type="common">European freshwater eel</name>
    <name type="synonym">Muraena anguilla</name>
    <dbReference type="NCBI Taxonomy" id="7936"/>
    <lineage>
        <taxon>Eukaryota</taxon>
        <taxon>Metazoa</taxon>
        <taxon>Chordata</taxon>
        <taxon>Craniata</taxon>
        <taxon>Vertebrata</taxon>
        <taxon>Euteleostomi</taxon>
        <taxon>Actinopterygii</taxon>
        <taxon>Neopterygii</taxon>
        <taxon>Teleostei</taxon>
        <taxon>Anguilliformes</taxon>
        <taxon>Anguillidae</taxon>
        <taxon>Anguilla</taxon>
    </lineage>
</organism>
<sequence length="141" mass="16107">MPLKIISSSLLVTSLWGSVDIIRATIVLTVHALTGHTWKKSDDVIFDIDVTFLTGRIHVYIVHFTSTRTLHRRKALLGCTDRLADRGIWQHLYVTRYIIIFFINTETLRNFLVLIARNTPIFSWSKGGVATLKQKGRSGRQ</sequence>
<evidence type="ECO:0008006" key="3">
    <source>
        <dbReference type="Google" id="ProtNLM"/>
    </source>
</evidence>
<feature type="signal peptide" evidence="1">
    <location>
        <begin position="1"/>
        <end position="24"/>
    </location>
</feature>
<reference evidence="2" key="1">
    <citation type="submission" date="2014-11" db="EMBL/GenBank/DDBJ databases">
        <authorList>
            <person name="Amaro Gonzalez C."/>
        </authorList>
    </citation>
    <scope>NUCLEOTIDE SEQUENCE</scope>
</reference>
<proteinExistence type="predicted"/>
<evidence type="ECO:0000313" key="2">
    <source>
        <dbReference type="EMBL" id="JAI00955.1"/>
    </source>
</evidence>